<gene>
    <name evidence="1" type="ORF">BVC80_1483g3</name>
</gene>
<accession>A0A200QNM1</accession>
<evidence type="ECO:0000313" key="1">
    <source>
        <dbReference type="EMBL" id="OVA12015.1"/>
    </source>
</evidence>
<organism evidence="1 2">
    <name type="scientific">Macleaya cordata</name>
    <name type="common">Five-seeded plume-poppy</name>
    <name type="synonym">Bocconia cordata</name>
    <dbReference type="NCBI Taxonomy" id="56857"/>
    <lineage>
        <taxon>Eukaryota</taxon>
        <taxon>Viridiplantae</taxon>
        <taxon>Streptophyta</taxon>
        <taxon>Embryophyta</taxon>
        <taxon>Tracheophyta</taxon>
        <taxon>Spermatophyta</taxon>
        <taxon>Magnoliopsida</taxon>
        <taxon>Ranunculales</taxon>
        <taxon>Papaveraceae</taxon>
        <taxon>Papaveroideae</taxon>
        <taxon>Macleaya</taxon>
    </lineage>
</organism>
<dbReference type="PANTHER" id="PTHR47481">
    <property type="match status" value="1"/>
</dbReference>
<dbReference type="OMA" id="LCTNITH"/>
<keyword evidence="2" id="KW-1185">Reference proteome</keyword>
<proteinExistence type="predicted"/>
<name>A0A200QNM1_MACCD</name>
<dbReference type="Pfam" id="PF14223">
    <property type="entry name" value="Retrotran_gag_2"/>
    <property type="match status" value="1"/>
</dbReference>
<dbReference type="AlphaFoldDB" id="A0A200QNM1"/>
<protein>
    <submittedName>
        <fullName evidence="1">Uncharacterized protein</fullName>
    </submittedName>
</protein>
<dbReference type="STRING" id="56857.A0A200QNM1"/>
<sequence>MASSTFSQTISVKLNSTNYLLWHSHFSAYLRGHDLFGHVDGSTPCPPRDLSAGEKNSEGTVPKNQAFNDWVKQDQLILSAIYASVSEGVHSQIVRCSTARDVWLRLERSFASSSQARVMQLQLQLSRTKKGSSSIMEYLTTITSIADRLAAVSKPVPDSDLVLYALGGLGPEYGSFVTSITTRLDPISFDDLHGYLLSHEIRLTEDAAQIEVAAPAVNVSTKTEHRNPRHSEVVVVVVVSFVAAEV</sequence>
<dbReference type="Proteomes" id="UP000195402">
    <property type="component" value="Unassembled WGS sequence"/>
</dbReference>
<dbReference type="EMBL" id="MVGT01001431">
    <property type="protein sequence ID" value="OVA12015.1"/>
    <property type="molecule type" value="Genomic_DNA"/>
</dbReference>
<dbReference type="PANTHER" id="PTHR47481:SF31">
    <property type="entry name" value="OS01G0873500 PROTEIN"/>
    <property type="match status" value="1"/>
</dbReference>
<reference evidence="1 2" key="1">
    <citation type="journal article" date="2017" name="Mol. Plant">
        <title>The Genome of Medicinal Plant Macleaya cordata Provides New Insights into Benzylisoquinoline Alkaloids Metabolism.</title>
        <authorList>
            <person name="Liu X."/>
            <person name="Liu Y."/>
            <person name="Huang P."/>
            <person name="Ma Y."/>
            <person name="Qing Z."/>
            <person name="Tang Q."/>
            <person name="Cao H."/>
            <person name="Cheng P."/>
            <person name="Zheng Y."/>
            <person name="Yuan Z."/>
            <person name="Zhou Y."/>
            <person name="Liu J."/>
            <person name="Tang Z."/>
            <person name="Zhuo Y."/>
            <person name="Zhang Y."/>
            <person name="Yu L."/>
            <person name="Huang J."/>
            <person name="Yang P."/>
            <person name="Peng Q."/>
            <person name="Zhang J."/>
            <person name="Jiang W."/>
            <person name="Zhang Z."/>
            <person name="Lin K."/>
            <person name="Ro D.K."/>
            <person name="Chen X."/>
            <person name="Xiong X."/>
            <person name="Shang Y."/>
            <person name="Huang S."/>
            <person name="Zeng J."/>
        </authorList>
    </citation>
    <scope>NUCLEOTIDE SEQUENCE [LARGE SCALE GENOMIC DNA]</scope>
    <source>
        <strain evidence="2">cv. BLH2017</strain>
        <tissue evidence="1">Root</tissue>
    </source>
</reference>
<dbReference type="InParanoid" id="A0A200QNM1"/>
<evidence type="ECO:0000313" key="2">
    <source>
        <dbReference type="Proteomes" id="UP000195402"/>
    </source>
</evidence>
<comment type="caution">
    <text evidence="1">The sequence shown here is derived from an EMBL/GenBank/DDBJ whole genome shotgun (WGS) entry which is preliminary data.</text>
</comment>
<dbReference type="OrthoDB" id="1912561at2759"/>